<dbReference type="Proteomes" id="UP000051647">
    <property type="component" value="Unassembled WGS sequence"/>
</dbReference>
<accession>A0A0R1SPF3</accession>
<dbReference type="RefSeq" id="WP_010624019.1">
    <property type="nucleotide sequence ID" value="NZ_AZFA01000002.1"/>
</dbReference>
<gene>
    <name evidence="3" type="ORF">FC27_GL000920</name>
</gene>
<keyword evidence="1" id="KW-0732">Signal</keyword>
<name>A0A0R1SPF3_9LACO</name>
<keyword evidence="4" id="KW-1185">Reference proteome</keyword>
<evidence type="ECO:0000313" key="3">
    <source>
        <dbReference type="EMBL" id="KRL68179.1"/>
    </source>
</evidence>
<sequence length="205" mass="19987">MRKLIKVGVAMTSALLALGTSGAAIGIASAATTDANSTLTAVPPTLNSEPSIDFGTSPVSLTTKTYTSTGITGSLDVANAGGIAGWTVTVSASPFTSADGGVLEGTTFELDNSSKTPIVGTGGQSAAELPTAVTPFALTSTPATIFSAPASTDKAHVGVGEFSDSFQAGDASLTIPAGSTVAGAYTSTLTWTLSDASTSATTPSA</sequence>
<protein>
    <submittedName>
        <fullName evidence="3">Extracellular protein</fullName>
    </submittedName>
</protein>
<dbReference type="EMBL" id="AZFA01000002">
    <property type="protein sequence ID" value="KRL68179.1"/>
    <property type="molecule type" value="Genomic_DNA"/>
</dbReference>
<dbReference type="eggNOG" id="ENOG5032QCV">
    <property type="taxonomic scope" value="Bacteria"/>
</dbReference>
<evidence type="ECO:0000259" key="2">
    <source>
        <dbReference type="Pfam" id="PF13731"/>
    </source>
</evidence>
<dbReference type="InterPro" id="IPR027994">
    <property type="entry name" value="WxL_dom"/>
</dbReference>
<dbReference type="STRING" id="1423815.FC27_GL000920"/>
<reference evidence="3 4" key="1">
    <citation type="journal article" date="2015" name="Genome Announc.">
        <title>Expanding the biotechnology potential of lactobacilli through comparative genomics of 213 strains and associated genera.</title>
        <authorList>
            <person name="Sun Z."/>
            <person name="Harris H.M."/>
            <person name="McCann A."/>
            <person name="Guo C."/>
            <person name="Argimon S."/>
            <person name="Zhang W."/>
            <person name="Yang X."/>
            <person name="Jeffery I.B."/>
            <person name="Cooney J.C."/>
            <person name="Kagawa T.F."/>
            <person name="Liu W."/>
            <person name="Song Y."/>
            <person name="Salvetti E."/>
            <person name="Wrobel A."/>
            <person name="Rasinkangas P."/>
            <person name="Parkhill J."/>
            <person name="Rea M.C."/>
            <person name="O'Sullivan O."/>
            <person name="Ritari J."/>
            <person name="Douillard F.P."/>
            <person name="Paul Ross R."/>
            <person name="Yang R."/>
            <person name="Briner A.E."/>
            <person name="Felis G.E."/>
            <person name="de Vos W.M."/>
            <person name="Barrangou R."/>
            <person name="Klaenhammer T.R."/>
            <person name="Caufield P.W."/>
            <person name="Cui Y."/>
            <person name="Zhang H."/>
            <person name="O'Toole P.W."/>
        </authorList>
    </citation>
    <scope>NUCLEOTIDE SEQUENCE [LARGE SCALE GENOMIC DNA]</scope>
    <source>
        <strain evidence="3 4">DSM 14857</strain>
    </source>
</reference>
<dbReference type="OrthoDB" id="2282798at2"/>
<organism evidence="3 4">
    <name type="scientific">Companilactobacillus versmoldensis DSM 14857 = KCTC 3814</name>
    <dbReference type="NCBI Taxonomy" id="1423815"/>
    <lineage>
        <taxon>Bacteria</taxon>
        <taxon>Bacillati</taxon>
        <taxon>Bacillota</taxon>
        <taxon>Bacilli</taxon>
        <taxon>Lactobacillales</taxon>
        <taxon>Lactobacillaceae</taxon>
        <taxon>Companilactobacillus</taxon>
    </lineage>
</organism>
<feature type="chain" id="PRO_5006410721" evidence="1">
    <location>
        <begin position="31"/>
        <end position="205"/>
    </location>
</feature>
<feature type="signal peptide" evidence="1">
    <location>
        <begin position="1"/>
        <end position="30"/>
    </location>
</feature>
<dbReference type="PATRIC" id="fig|1423815.3.peg.941"/>
<dbReference type="AlphaFoldDB" id="A0A0R1SPF3"/>
<dbReference type="Pfam" id="PF13731">
    <property type="entry name" value="WxL"/>
    <property type="match status" value="1"/>
</dbReference>
<evidence type="ECO:0000313" key="4">
    <source>
        <dbReference type="Proteomes" id="UP000051647"/>
    </source>
</evidence>
<comment type="caution">
    <text evidence="3">The sequence shown here is derived from an EMBL/GenBank/DDBJ whole genome shotgun (WGS) entry which is preliminary data.</text>
</comment>
<feature type="domain" description="WxL" evidence="2">
    <location>
        <begin position="43"/>
        <end position="196"/>
    </location>
</feature>
<evidence type="ECO:0000256" key="1">
    <source>
        <dbReference type="SAM" id="SignalP"/>
    </source>
</evidence>
<proteinExistence type="predicted"/>